<protein>
    <submittedName>
        <fullName evidence="2">YgjP-like metallopeptidase domain-containing protein</fullName>
    </submittedName>
</protein>
<dbReference type="InterPro" id="IPR053136">
    <property type="entry name" value="UTP_pyrophosphatase-like"/>
</dbReference>
<gene>
    <name evidence="2" type="ORF">WMO13_04340</name>
</gene>
<evidence type="ECO:0000259" key="1">
    <source>
        <dbReference type="Pfam" id="PF01863"/>
    </source>
</evidence>
<accession>A0ABZ3C3B7</accession>
<dbReference type="Proteomes" id="UP001449178">
    <property type="component" value="Chromosome"/>
</dbReference>
<evidence type="ECO:0000313" key="2">
    <source>
        <dbReference type="EMBL" id="WZW88623.1"/>
    </source>
</evidence>
<dbReference type="PANTHER" id="PTHR30399:SF1">
    <property type="entry name" value="UTP PYROPHOSPHATASE"/>
    <property type="match status" value="1"/>
</dbReference>
<name>A0ABZ3C3B7_9GAMM</name>
<dbReference type="EMBL" id="CP150637">
    <property type="protein sequence ID" value="WZW88623.1"/>
    <property type="molecule type" value="Genomic_DNA"/>
</dbReference>
<keyword evidence="3" id="KW-1185">Reference proteome</keyword>
<dbReference type="InterPro" id="IPR002725">
    <property type="entry name" value="YgjP-like_metallopeptidase"/>
</dbReference>
<sequence length="324" mass="38225">MNLLDPLQEVELSFYYGEEKISFLRQDQSQSERITIEIDRNHQVIARAPRNASDATVIHAVKKRARWISEQLKDLKQQDAHIIPRRYISGESHFYLGRRYQLKIFPLETDDNQHTEPSLLLKKQAVNRESDQNSMRDLFEATHEPVTDLFDPTHIAMVDHLKTIKAAMQTIHPQQNHPSQNSSAQEYVRHHHDLLEIYTLNKAQSHIAALLNDWYRTQAEAYFQARLLALAPKILSHHHCPRLALSWMTQQWSEYHAERNTLVFNIHLIKADQEIIDYVILCELLQLPMRNTDRDHYSQLLAQHCPKWRTISTRLERMAGYYLQ</sequence>
<organism evidence="2 3">
    <name type="scientific">Ignatzschineria larvae DSM 13226</name>
    <dbReference type="NCBI Taxonomy" id="1111732"/>
    <lineage>
        <taxon>Bacteria</taxon>
        <taxon>Pseudomonadati</taxon>
        <taxon>Pseudomonadota</taxon>
        <taxon>Gammaproteobacteria</taxon>
        <taxon>Cardiobacteriales</taxon>
        <taxon>Ignatzschineriaceae</taxon>
        <taxon>Ignatzschineria</taxon>
    </lineage>
</organism>
<dbReference type="RefSeq" id="WP_051396021.1">
    <property type="nucleotide sequence ID" value="NZ_AZOD01000001.1"/>
</dbReference>
<reference evidence="2 3" key="1">
    <citation type="submission" date="2024-03" db="EMBL/GenBank/DDBJ databases">
        <title>Complete Genome Sequence and Annotation of Ignatzschineria larvae DSM 13226.</title>
        <authorList>
            <person name="Cantrell E."/>
            <person name="Burcham Z.M."/>
        </authorList>
    </citation>
    <scope>NUCLEOTIDE SEQUENCE [LARGE SCALE GENOMIC DNA]</scope>
    <source>
        <strain evidence="2 3">DSM 13226</strain>
    </source>
</reference>
<dbReference type="Pfam" id="PF01863">
    <property type="entry name" value="YgjP-like"/>
    <property type="match status" value="2"/>
</dbReference>
<dbReference type="PANTHER" id="PTHR30399">
    <property type="entry name" value="UNCHARACTERIZED PROTEIN YGJP"/>
    <property type="match status" value="1"/>
</dbReference>
<feature type="domain" description="YgjP-like metallopeptidase" evidence="1">
    <location>
        <begin position="189"/>
        <end position="317"/>
    </location>
</feature>
<proteinExistence type="predicted"/>
<evidence type="ECO:0000313" key="3">
    <source>
        <dbReference type="Proteomes" id="UP001449178"/>
    </source>
</evidence>
<feature type="domain" description="YgjP-like metallopeptidase" evidence="1">
    <location>
        <begin position="33"/>
        <end position="138"/>
    </location>
</feature>
<dbReference type="Gene3D" id="3.30.2010.10">
    <property type="entry name" value="Metalloproteases ('zincins'), catalytic domain"/>
    <property type="match status" value="1"/>
</dbReference>